<evidence type="ECO:0000313" key="1">
    <source>
        <dbReference type="EMBL" id="EPQ52064.1"/>
    </source>
</evidence>
<sequence length="138" mass="14769">MPLGPVVRETIVGGRGGWRRRPSAGCMPRERSVRGCQRRLALLRLVLASLPGSDADWAHPATDPGAAKLIGGGPRSAGCAREGRPCCEIRQPDLARLRAKAKAKAGDGMCTYWPMAFSRRRVGLGPGDLLLPPTRSMT</sequence>
<reference evidence="1 2" key="1">
    <citation type="journal article" date="2012" name="Science">
        <title>The Paleozoic origin of enzymatic lignin decomposition reconstructed from 31 fungal genomes.</title>
        <authorList>
            <person name="Floudas D."/>
            <person name="Binder M."/>
            <person name="Riley R."/>
            <person name="Barry K."/>
            <person name="Blanchette R.A."/>
            <person name="Henrissat B."/>
            <person name="Martinez A.T."/>
            <person name="Otillar R."/>
            <person name="Spatafora J.W."/>
            <person name="Yadav J.S."/>
            <person name="Aerts A."/>
            <person name="Benoit I."/>
            <person name="Boyd A."/>
            <person name="Carlson A."/>
            <person name="Copeland A."/>
            <person name="Coutinho P.M."/>
            <person name="de Vries R.P."/>
            <person name="Ferreira P."/>
            <person name="Findley K."/>
            <person name="Foster B."/>
            <person name="Gaskell J."/>
            <person name="Glotzer D."/>
            <person name="Gorecki P."/>
            <person name="Heitman J."/>
            <person name="Hesse C."/>
            <person name="Hori C."/>
            <person name="Igarashi K."/>
            <person name="Jurgens J.A."/>
            <person name="Kallen N."/>
            <person name="Kersten P."/>
            <person name="Kohler A."/>
            <person name="Kuees U."/>
            <person name="Kumar T.K.A."/>
            <person name="Kuo A."/>
            <person name="LaButti K."/>
            <person name="Larrondo L.F."/>
            <person name="Lindquist E."/>
            <person name="Ling A."/>
            <person name="Lombard V."/>
            <person name="Lucas S."/>
            <person name="Lundell T."/>
            <person name="Martin R."/>
            <person name="McLaughlin D.J."/>
            <person name="Morgenstern I."/>
            <person name="Morin E."/>
            <person name="Murat C."/>
            <person name="Nagy L.G."/>
            <person name="Nolan M."/>
            <person name="Ohm R.A."/>
            <person name="Patyshakuliyeva A."/>
            <person name="Rokas A."/>
            <person name="Ruiz-Duenas F.J."/>
            <person name="Sabat G."/>
            <person name="Salamov A."/>
            <person name="Samejima M."/>
            <person name="Schmutz J."/>
            <person name="Slot J.C."/>
            <person name="St John F."/>
            <person name="Stenlid J."/>
            <person name="Sun H."/>
            <person name="Sun S."/>
            <person name="Syed K."/>
            <person name="Tsang A."/>
            <person name="Wiebenga A."/>
            <person name="Young D."/>
            <person name="Pisabarro A."/>
            <person name="Eastwood D.C."/>
            <person name="Martin F."/>
            <person name="Cullen D."/>
            <person name="Grigoriev I.V."/>
            <person name="Hibbett D.S."/>
        </authorList>
    </citation>
    <scope>NUCLEOTIDE SEQUENCE [LARGE SCALE GENOMIC DNA]</scope>
    <source>
        <strain evidence="1 2">ATCC 11539</strain>
    </source>
</reference>
<proteinExistence type="predicted"/>
<gene>
    <name evidence="1" type="ORF">GLOTRDRAFT_95743</name>
</gene>
<protein>
    <submittedName>
        <fullName evidence="1">Uncharacterized protein</fullName>
    </submittedName>
</protein>
<dbReference type="RefSeq" id="XP_007869264.1">
    <property type="nucleotide sequence ID" value="XM_007871073.1"/>
</dbReference>
<dbReference type="GeneID" id="19309752"/>
<dbReference type="KEGG" id="gtr:GLOTRDRAFT_95743"/>
<dbReference type="EMBL" id="KB469308">
    <property type="protein sequence ID" value="EPQ52064.1"/>
    <property type="molecule type" value="Genomic_DNA"/>
</dbReference>
<name>S7RHJ4_GLOTA</name>
<dbReference type="AlphaFoldDB" id="S7RHJ4"/>
<dbReference type="HOGENOM" id="CLU_1855472_0_0_1"/>
<evidence type="ECO:0000313" key="2">
    <source>
        <dbReference type="Proteomes" id="UP000030669"/>
    </source>
</evidence>
<dbReference type="Proteomes" id="UP000030669">
    <property type="component" value="Unassembled WGS sequence"/>
</dbReference>
<keyword evidence="2" id="KW-1185">Reference proteome</keyword>
<organism evidence="1 2">
    <name type="scientific">Gloeophyllum trabeum (strain ATCC 11539 / FP-39264 / Madison 617)</name>
    <name type="common">Brown rot fungus</name>
    <dbReference type="NCBI Taxonomy" id="670483"/>
    <lineage>
        <taxon>Eukaryota</taxon>
        <taxon>Fungi</taxon>
        <taxon>Dikarya</taxon>
        <taxon>Basidiomycota</taxon>
        <taxon>Agaricomycotina</taxon>
        <taxon>Agaricomycetes</taxon>
        <taxon>Gloeophyllales</taxon>
        <taxon>Gloeophyllaceae</taxon>
        <taxon>Gloeophyllum</taxon>
    </lineage>
</organism>
<accession>S7RHJ4</accession>